<reference evidence="2 3" key="1">
    <citation type="submission" date="2024-03" db="EMBL/GenBank/DDBJ databases">
        <title>The genome assembly and annotation of the cricket Gryllus longicercus Weissman &amp; Gray.</title>
        <authorList>
            <person name="Szrajer S."/>
            <person name="Gray D."/>
            <person name="Ylla G."/>
        </authorList>
    </citation>
    <scope>NUCLEOTIDE SEQUENCE [LARGE SCALE GENOMIC DNA]</scope>
    <source>
        <strain evidence="2">DAG 2021-001</strain>
        <tissue evidence="2">Whole body minus gut</tissue>
    </source>
</reference>
<evidence type="ECO:0000256" key="1">
    <source>
        <dbReference type="SAM" id="MobiDB-lite"/>
    </source>
</evidence>
<organism evidence="2 3">
    <name type="scientific">Gryllus longicercus</name>
    <dbReference type="NCBI Taxonomy" id="2509291"/>
    <lineage>
        <taxon>Eukaryota</taxon>
        <taxon>Metazoa</taxon>
        <taxon>Ecdysozoa</taxon>
        <taxon>Arthropoda</taxon>
        <taxon>Hexapoda</taxon>
        <taxon>Insecta</taxon>
        <taxon>Pterygota</taxon>
        <taxon>Neoptera</taxon>
        <taxon>Polyneoptera</taxon>
        <taxon>Orthoptera</taxon>
        <taxon>Ensifera</taxon>
        <taxon>Gryllidea</taxon>
        <taxon>Grylloidea</taxon>
        <taxon>Gryllidae</taxon>
        <taxon>Gryllinae</taxon>
        <taxon>Gryllus</taxon>
    </lineage>
</organism>
<name>A0AAN9W1S2_9ORTH</name>
<dbReference type="Proteomes" id="UP001378592">
    <property type="component" value="Unassembled WGS sequence"/>
</dbReference>
<evidence type="ECO:0000313" key="3">
    <source>
        <dbReference type="Proteomes" id="UP001378592"/>
    </source>
</evidence>
<sequence>MELYRGGAPQGEDSAYGTAECSSHFQPGGDAGGVEPGLDVRGVRPEKNGQRGAEGGKVRAWRTRMCGLEPCCCVGSSSGSVTAPRVLRIGTSFTWIIRKMNFFWEKRYSTIGK</sequence>
<accession>A0AAN9W1S2</accession>
<dbReference type="EMBL" id="JAZDUA010000054">
    <property type="protein sequence ID" value="KAK7870662.1"/>
    <property type="molecule type" value="Genomic_DNA"/>
</dbReference>
<proteinExistence type="predicted"/>
<protein>
    <submittedName>
        <fullName evidence="2">Uncharacterized protein</fullName>
    </submittedName>
</protein>
<feature type="region of interest" description="Disordered" evidence="1">
    <location>
        <begin position="1"/>
        <end position="56"/>
    </location>
</feature>
<feature type="compositionally biased region" description="Basic and acidic residues" evidence="1">
    <location>
        <begin position="41"/>
        <end position="56"/>
    </location>
</feature>
<comment type="caution">
    <text evidence="2">The sequence shown here is derived from an EMBL/GenBank/DDBJ whole genome shotgun (WGS) entry which is preliminary data.</text>
</comment>
<gene>
    <name evidence="2" type="ORF">R5R35_009223</name>
</gene>
<evidence type="ECO:0000313" key="2">
    <source>
        <dbReference type="EMBL" id="KAK7870662.1"/>
    </source>
</evidence>
<dbReference type="AlphaFoldDB" id="A0AAN9W1S2"/>
<keyword evidence="3" id="KW-1185">Reference proteome</keyword>